<proteinExistence type="inferred from homology"/>
<evidence type="ECO:0000256" key="1">
    <source>
        <dbReference type="ARBA" id="ARBA00004761"/>
    </source>
</evidence>
<evidence type="ECO:0000256" key="5">
    <source>
        <dbReference type="ARBA" id="ARBA00023277"/>
    </source>
</evidence>
<comment type="subunit">
    <text evidence="3">Homotrimer.</text>
</comment>
<dbReference type="InterPro" id="IPR000887">
    <property type="entry name" value="Aldlse_KDPG_KHG"/>
</dbReference>
<protein>
    <submittedName>
        <fullName evidence="6">Keto-deoxy-phosphogluconate aldolase</fullName>
    </submittedName>
</protein>
<dbReference type="STRING" id="1823756.A4H34_02585"/>
<keyword evidence="4" id="KW-0456">Lyase</keyword>
<comment type="caution">
    <text evidence="6">The sequence shown here is derived from an EMBL/GenBank/DDBJ whole genome shotgun (WGS) entry which is preliminary data.</text>
</comment>
<accession>A0A179B311</accession>
<dbReference type="Pfam" id="PF01081">
    <property type="entry name" value="Aldolase"/>
    <property type="match status" value="1"/>
</dbReference>
<evidence type="ECO:0000313" key="6">
    <source>
        <dbReference type="EMBL" id="OAP86082.1"/>
    </source>
</evidence>
<dbReference type="OrthoDB" id="9805177at2"/>
<dbReference type="PANTHER" id="PTHR30246">
    <property type="entry name" value="2-KETO-3-DEOXY-6-PHOSPHOGLUCONATE ALDOLASE"/>
    <property type="match status" value="1"/>
</dbReference>
<dbReference type="InterPro" id="IPR013785">
    <property type="entry name" value="Aldolase_TIM"/>
</dbReference>
<dbReference type="CDD" id="cd00452">
    <property type="entry name" value="KDPG_aldolase"/>
    <property type="match status" value="1"/>
</dbReference>
<dbReference type="SMR" id="A0A179B311"/>
<evidence type="ECO:0000256" key="3">
    <source>
        <dbReference type="ARBA" id="ARBA00011233"/>
    </source>
</evidence>
<comment type="similarity">
    <text evidence="2">Belongs to the KHG/KDPG aldolase family.</text>
</comment>
<keyword evidence="5" id="KW-0119">Carbohydrate metabolism</keyword>
<keyword evidence="7" id="KW-1185">Reference proteome</keyword>
<evidence type="ECO:0000313" key="7">
    <source>
        <dbReference type="Proteomes" id="UP000078368"/>
    </source>
</evidence>
<comment type="pathway">
    <text evidence="1">Carbohydrate acid metabolism.</text>
</comment>
<dbReference type="Proteomes" id="UP000078368">
    <property type="component" value="Unassembled WGS sequence"/>
</dbReference>
<evidence type="ECO:0000256" key="2">
    <source>
        <dbReference type="ARBA" id="ARBA00006906"/>
    </source>
</evidence>
<dbReference type="SUPFAM" id="SSF51569">
    <property type="entry name" value="Aldolase"/>
    <property type="match status" value="1"/>
</dbReference>
<dbReference type="GO" id="GO:0016829">
    <property type="term" value="F:lyase activity"/>
    <property type="evidence" value="ECO:0007669"/>
    <property type="project" value="UniProtKB-KW"/>
</dbReference>
<dbReference type="EMBL" id="LVZK01000001">
    <property type="protein sequence ID" value="OAP86082.1"/>
    <property type="molecule type" value="Genomic_DNA"/>
</dbReference>
<dbReference type="RefSeq" id="WP_009197931.1">
    <property type="nucleotide sequence ID" value="NZ_LVZK01000001.1"/>
</dbReference>
<dbReference type="AlphaFoldDB" id="A0A179B311"/>
<name>A0A179B311_9ACTO</name>
<reference evidence="6 7" key="1">
    <citation type="submission" date="2016-04" db="EMBL/GenBank/DDBJ databases">
        <title>Peptidophaga gingivicola gen. nov., sp. nov., isolated from human subgingival plaque.</title>
        <authorList>
            <person name="Beall C.J."/>
            <person name="Mokrzan E.M."/>
            <person name="Griffen A.L."/>
            <person name="Leys E.J."/>
        </authorList>
    </citation>
    <scope>NUCLEOTIDE SEQUENCE [LARGE SCALE GENOMIC DNA]</scope>
    <source>
        <strain evidence="6 7">BA112</strain>
    </source>
</reference>
<gene>
    <name evidence="6" type="ORF">A4H34_02585</name>
</gene>
<dbReference type="Gene3D" id="3.20.20.70">
    <property type="entry name" value="Aldolase class I"/>
    <property type="match status" value="1"/>
</dbReference>
<dbReference type="NCBIfam" id="TIGR01182">
    <property type="entry name" value="eda"/>
    <property type="match status" value="1"/>
</dbReference>
<sequence>MPITFEQLTAHRIIPVAAIDVAEAAVPLARALVAGGLPVLEVPLRTAAAAKAIASIRDDEELAKAGMIVGAGTVIKVPQVETAFHAGADFVVSPGFSRRVVQHTLGMGMLPLPGVSSATDLMAAVDAGATDVNVFPAAASGGSAAIRALSAPFGDVRFVPTGGISAGNAAEYLAIPSVAAVGTSWVVPHRLVKAQDWAGITRIAQAAVALVGAVQKM</sequence>
<evidence type="ECO:0000256" key="4">
    <source>
        <dbReference type="ARBA" id="ARBA00023239"/>
    </source>
</evidence>
<dbReference type="PANTHER" id="PTHR30246:SF1">
    <property type="entry name" value="2-DEHYDRO-3-DEOXY-6-PHOSPHOGALACTONATE ALDOLASE-RELATED"/>
    <property type="match status" value="1"/>
</dbReference>
<organism evidence="6 7">
    <name type="scientific">Peptidiphaga gingivicola</name>
    <dbReference type="NCBI Taxonomy" id="2741497"/>
    <lineage>
        <taxon>Bacteria</taxon>
        <taxon>Bacillati</taxon>
        <taxon>Actinomycetota</taxon>
        <taxon>Actinomycetes</taxon>
        <taxon>Actinomycetales</taxon>
        <taxon>Actinomycetaceae</taxon>
        <taxon>Peptidiphaga</taxon>
    </lineage>
</organism>